<feature type="domain" description="OBG-type G" evidence="4">
    <location>
        <begin position="363"/>
        <end position="535"/>
    </location>
</feature>
<dbReference type="OrthoDB" id="347018at2759"/>
<dbReference type="PRINTS" id="PR00326">
    <property type="entry name" value="GTP1OBG"/>
</dbReference>
<dbReference type="AlphaFoldDB" id="A0A803KRY1"/>
<protein>
    <submittedName>
        <fullName evidence="6">Uncharacterized protein</fullName>
    </submittedName>
</protein>
<dbReference type="Pfam" id="PF01926">
    <property type="entry name" value="MMR_HSR1"/>
    <property type="match status" value="1"/>
</dbReference>
<dbReference type="OMA" id="PRVGHWE"/>
<organism evidence="6 7">
    <name type="scientific">Chenopodium quinoa</name>
    <name type="common">Quinoa</name>
    <dbReference type="NCBI Taxonomy" id="63459"/>
    <lineage>
        <taxon>Eukaryota</taxon>
        <taxon>Viridiplantae</taxon>
        <taxon>Streptophyta</taxon>
        <taxon>Embryophyta</taxon>
        <taxon>Tracheophyta</taxon>
        <taxon>Spermatophyta</taxon>
        <taxon>Magnoliopsida</taxon>
        <taxon>eudicotyledons</taxon>
        <taxon>Gunneridae</taxon>
        <taxon>Pentapetalae</taxon>
        <taxon>Caryophyllales</taxon>
        <taxon>Chenopodiaceae</taxon>
        <taxon>Chenopodioideae</taxon>
        <taxon>Atripliceae</taxon>
        <taxon>Chenopodium</taxon>
    </lineage>
</organism>
<proteinExistence type="predicted"/>
<dbReference type="EnsemblPlants" id="AUR62001788-RA">
    <property type="protein sequence ID" value="AUR62001788-RA:cds"/>
    <property type="gene ID" value="AUR62001788"/>
</dbReference>
<dbReference type="Proteomes" id="UP000596660">
    <property type="component" value="Unplaced"/>
</dbReference>
<dbReference type="PROSITE" id="PS51710">
    <property type="entry name" value="G_OBG"/>
    <property type="match status" value="1"/>
</dbReference>
<dbReference type="PROSITE" id="PS51883">
    <property type="entry name" value="OBG"/>
    <property type="match status" value="1"/>
</dbReference>
<evidence type="ECO:0000256" key="2">
    <source>
        <dbReference type="ARBA" id="ARBA00023134"/>
    </source>
</evidence>
<reference evidence="6" key="1">
    <citation type="journal article" date="2017" name="Nature">
        <title>The genome of Chenopodium quinoa.</title>
        <authorList>
            <person name="Jarvis D.E."/>
            <person name="Ho Y.S."/>
            <person name="Lightfoot D.J."/>
            <person name="Schmoeckel S.M."/>
            <person name="Li B."/>
            <person name="Borm T.J.A."/>
            <person name="Ohyanagi H."/>
            <person name="Mineta K."/>
            <person name="Michell C.T."/>
            <person name="Saber N."/>
            <person name="Kharbatia N.M."/>
            <person name="Rupper R.R."/>
            <person name="Sharp A.R."/>
            <person name="Dally N."/>
            <person name="Boughton B.A."/>
            <person name="Woo Y.H."/>
            <person name="Gao G."/>
            <person name="Schijlen E.G.W.M."/>
            <person name="Guo X."/>
            <person name="Momin A.A."/>
            <person name="Negrao S."/>
            <person name="Al-Babili S."/>
            <person name="Gehring C."/>
            <person name="Roessner U."/>
            <person name="Jung C."/>
            <person name="Murphy K."/>
            <person name="Arold S.T."/>
            <person name="Gojobori T."/>
            <person name="van der Linden C.G."/>
            <person name="van Loo E.N."/>
            <person name="Jellen E.N."/>
            <person name="Maughan P.J."/>
            <person name="Tester M."/>
        </authorList>
    </citation>
    <scope>NUCLEOTIDE SEQUENCE [LARGE SCALE GENOMIC DNA]</scope>
    <source>
        <strain evidence="6">cv. PI 614886</strain>
    </source>
</reference>
<dbReference type="GO" id="GO:0003924">
    <property type="term" value="F:GTPase activity"/>
    <property type="evidence" value="ECO:0007669"/>
    <property type="project" value="InterPro"/>
</dbReference>
<dbReference type="GeneID" id="110688422"/>
<keyword evidence="7" id="KW-1185">Reference proteome</keyword>
<dbReference type="InterPro" id="IPR027417">
    <property type="entry name" value="P-loop_NTPase"/>
</dbReference>
<dbReference type="Gene3D" id="3.40.50.300">
    <property type="entry name" value="P-loop containing nucleotide triphosphate hydrolases"/>
    <property type="match status" value="1"/>
</dbReference>
<feature type="region of interest" description="Disordered" evidence="3">
    <location>
        <begin position="220"/>
        <end position="242"/>
    </location>
</feature>
<dbReference type="InterPro" id="IPR006073">
    <property type="entry name" value="GTP-bd"/>
</dbReference>
<evidence type="ECO:0000256" key="3">
    <source>
        <dbReference type="SAM" id="MobiDB-lite"/>
    </source>
</evidence>
<dbReference type="InterPro" id="IPR031167">
    <property type="entry name" value="G_OBG"/>
</dbReference>
<evidence type="ECO:0000259" key="4">
    <source>
        <dbReference type="PROSITE" id="PS51710"/>
    </source>
</evidence>
<dbReference type="KEGG" id="cqi:110688422"/>
<dbReference type="InterPro" id="IPR036726">
    <property type="entry name" value="GTP1_OBG_dom_sf"/>
</dbReference>
<dbReference type="RefSeq" id="XP_021720862.1">
    <property type="nucleotide sequence ID" value="XM_021865170.1"/>
</dbReference>
<dbReference type="InterPro" id="IPR006169">
    <property type="entry name" value="GTP1_OBG_dom"/>
</dbReference>
<gene>
    <name evidence="6" type="primary">LOC110688422</name>
</gene>
<dbReference type="CDD" id="cd01898">
    <property type="entry name" value="Obg"/>
    <property type="match status" value="1"/>
</dbReference>
<feature type="region of interest" description="Disordered" evidence="3">
    <location>
        <begin position="61"/>
        <end position="93"/>
    </location>
</feature>
<dbReference type="PANTHER" id="PTHR11702">
    <property type="entry name" value="DEVELOPMENTALLY REGULATED GTP-BINDING PROTEIN-RELATED"/>
    <property type="match status" value="1"/>
</dbReference>
<dbReference type="GO" id="GO:0042254">
    <property type="term" value="P:ribosome biogenesis"/>
    <property type="evidence" value="ECO:0007669"/>
    <property type="project" value="UniProtKB-UniRule"/>
</dbReference>
<dbReference type="Gramene" id="AUR62001788-RA">
    <property type="protein sequence ID" value="AUR62001788-RA:cds"/>
    <property type="gene ID" value="AUR62001788"/>
</dbReference>
<sequence length="550" mass="59355">MLALRTLLCKTRCLHKEESLRKLFTSPRLLWSFASYSNASGKNFKATPLQERRMIDRFRLHVKGGDGGSGNGSLRRSRTDRYGRPDGGNGGRGGDVILRCTSAVWDFRGLQHHITGGYGGHGASKNKIGSRGEDKVVQVPVGTVIHLVEGEIPSAVEKPSSVTHPWDLPGTVTSDFLESDQLSTSSLRGPDMDLVESGAQVSSSCTNDTAKSSAYIKSPSLVSPLPTCSPPSHSRGKSTYSENVRISHYDNTSDCESTLADDSDLEIDSGMLEEEFQEDVEEIQCNVAELTEEGQQLIVAHGGEGGLGSVSAGKRHLKNLKNKNLVIDKNDDVESSDDDNQPNIRIGLPGSQATIILELKSIADVGLVGMPNAGKSTILGAISRAKPAVGHYAFTTLRPNIGKLNYDELSISVADIPGLIKGAHENRGLGHAFLRHIERTKILAYVVDLAAALDGRKGIPPWEQLRDLVLELEHYQEGLSDRPSIVVANKTDEAGAECVLEELQRRVRGIPIYPVCAVLEEGIPDLKAGLRVLVNGGEPASLRLDNILVD</sequence>
<accession>A0A803KRY1</accession>
<feature type="domain" description="Obg" evidence="5">
    <location>
        <begin position="52"/>
        <end position="362"/>
    </location>
</feature>
<dbReference type="GO" id="GO:0005739">
    <property type="term" value="C:mitochondrion"/>
    <property type="evidence" value="ECO:0007669"/>
    <property type="project" value="TreeGrafter"/>
</dbReference>
<name>A0A803KRY1_CHEQI</name>
<evidence type="ECO:0000256" key="1">
    <source>
        <dbReference type="ARBA" id="ARBA00022741"/>
    </source>
</evidence>
<evidence type="ECO:0000313" key="6">
    <source>
        <dbReference type="EnsemblPlants" id="AUR62001788-RA:cds"/>
    </source>
</evidence>
<evidence type="ECO:0000259" key="5">
    <source>
        <dbReference type="PROSITE" id="PS51883"/>
    </source>
</evidence>
<dbReference type="InterPro" id="IPR045086">
    <property type="entry name" value="OBG_GTPase"/>
</dbReference>
<dbReference type="GO" id="GO:0005525">
    <property type="term" value="F:GTP binding"/>
    <property type="evidence" value="ECO:0007669"/>
    <property type="project" value="UniProtKB-KW"/>
</dbReference>
<reference evidence="6" key="2">
    <citation type="submission" date="2021-03" db="UniProtKB">
        <authorList>
            <consortium name="EnsemblPlants"/>
        </authorList>
    </citation>
    <scope>IDENTIFICATION</scope>
</reference>
<evidence type="ECO:0000313" key="7">
    <source>
        <dbReference type="Proteomes" id="UP000596660"/>
    </source>
</evidence>
<dbReference type="Pfam" id="PF01018">
    <property type="entry name" value="GTP1_OBG"/>
    <property type="match status" value="1"/>
</dbReference>
<dbReference type="SUPFAM" id="SSF82051">
    <property type="entry name" value="Obg GTP-binding protein N-terminal domain"/>
    <property type="match status" value="1"/>
</dbReference>
<dbReference type="PANTHER" id="PTHR11702:SF31">
    <property type="entry name" value="MITOCHONDRIAL RIBOSOME-ASSOCIATED GTPASE 2"/>
    <property type="match status" value="1"/>
</dbReference>
<dbReference type="Gene3D" id="2.70.210.12">
    <property type="entry name" value="GTP1/OBG domain"/>
    <property type="match status" value="1"/>
</dbReference>
<keyword evidence="1" id="KW-0547">Nucleotide-binding</keyword>
<keyword evidence="2" id="KW-0342">GTP-binding</keyword>
<dbReference type="SUPFAM" id="SSF52540">
    <property type="entry name" value="P-loop containing nucleoside triphosphate hydrolases"/>
    <property type="match status" value="1"/>
</dbReference>